<dbReference type="EMBL" id="CM044702">
    <property type="protein sequence ID" value="KAI5678360.1"/>
    <property type="molecule type" value="Genomic_DNA"/>
</dbReference>
<proteinExistence type="predicted"/>
<sequence length="198" mass="20780">MERGRRVNGGLRLGYRDDYNDVNGSFGITSSSPPSSLTPLKYKSSSAAVGVGNGGGVGGSLSYIEHPVSKFDTLAGVAIKYGVEVADIKRLNGLVSDLQMFALKTLQIPLPGRHPPSPVLSNGSPNLPPVGLGDSFGTDSINGVRKSPSTSSLQDSDNSPLASLWPLSLKPDLQAFSTAAITKPIFDGLPKPITVYRR</sequence>
<gene>
    <name evidence="1" type="ORF">M9H77_09310</name>
</gene>
<evidence type="ECO:0000313" key="2">
    <source>
        <dbReference type="Proteomes" id="UP001060085"/>
    </source>
</evidence>
<comment type="caution">
    <text evidence="1">The sequence shown here is derived from an EMBL/GenBank/DDBJ whole genome shotgun (WGS) entry which is preliminary data.</text>
</comment>
<evidence type="ECO:0000313" key="1">
    <source>
        <dbReference type="EMBL" id="KAI5678360.1"/>
    </source>
</evidence>
<keyword evidence="2" id="KW-1185">Reference proteome</keyword>
<organism evidence="1 2">
    <name type="scientific">Catharanthus roseus</name>
    <name type="common">Madagascar periwinkle</name>
    <name type="synonym">Vinca rosea</name>
    <dbReference type="NCBI Taxonomy" id="4058"/>
    <lineage>
        <taxon>Eukaryota</taxon>
        <taxon>Viridiplantae</taxon>
        <taxon>Streptophyta</taxon>
        <taxon>Embryophyta</taxon>
        <taxon>Tracheophyta</taxon>
        <taxon>Spermatophyta</taxon>
        <taxon>Magnoliopsida</taxon>
        <taxon>eudicotyledons</taxon>
        <taxon>Gunneridae</taxon>
        <taxon>Pentapetalae</taxon>
        <taxon>asterids</taxon>
        <taxon>lamiids</taxon>
        <taxon>Gentianales</taxon>
        <taxon>Apocynaceae</taxon>
        <taxon>Rauvolfioideae</taxon>
        <taxon>Vinceae</taxon>
        <taxon>Catharanthinae</taxon>
        <taxon>Catharanthus</taxon>
    </lineage>
</organism>
<protein>
    <submittedName>
        <fullName evidence="1">Uncharacterized protein</fullName>
    </submittedName>
</protein>
<accession>A0ACC0C0E8</accession>
<dbReference type="Proteomes" id="UP001060085">
    <property type="component" value="Linkage Group LG02"/>
</dbReference>
<name>A0ACC0C0E8_CATRO</name>
<reference evidence="2" key="1">
    <citation type="journal article" date="2023" name="Nat. Plants">
        <title>Single-cell RNA sequencing provides a high-resolution roadmap for understanding the multicellular compartmentation of specialized metabolism.</title>
        <authorList>
            <person name="Sun S."/>
            <person name="Shen X."/>
            <person name="Li Y."/>
            <person name="Li Y."/>
            <person name="Wang S."/>
            <person name="Li R."/>
            <person name="Zhang H."/>
            <person name="Shen G."/>
            <person name="Guo B."/>
            <person name="Wei J."/>
            <person name="Xu J."/>
            <person name="St-Pierre B."/>
            <person name="Chen S."/>
            <person name="Sun C."/>
        </authorList>
    </citation>
    <scope>NUCLEOTIDE SEQUENCE [LARGE SCALE GENOMIC DNA]</scope>
</reference>